<gene>
    <name evidence="2" type="ORF">DF220_03780</name>
</gene>
<sequence>MELNFAQMFLDAIPLALESLFAFIGMMFVDHPGSTTLLIGAFVLALVVKAIPAPRRRRRY</sequence>
<dbReference type="Proteomes" id="UP000244978">
    <property type="component" value="Unassembled WGS sequence"/>
</dbReference>
<organism evidence="2 3">
    <name type="scientific">Homoserinimonas hongtaonis</name>
    <dbReference type="NCBI Taxonomy" id="2079791"/>
    <lineage>
        <taxon>Bacteria</taxon>
        <taxon>Bacillati</taxon>
        <taxon>Actinomycetota</taxon>
        <taxon>Actinomycetes</taxon>
        <taxon>Micrococcales</taxon>
        <taxon>Microbacteriaceae</taxon>
        <taxon>Homoserinimonas</taxon>
    </lineage>
</organism>
<keyword evidence="3" id="KW-1185">Reference proteome</keyword>
<reference evidence="3" key="1">
    <citation type="submission" date="2018-04" db="EMBL/GenBank/DDBJ databases">
        <authorList>
            <person name="Liu S."/>
            <person name="Wang Z."/>
            <person name="Li J."/>
        </authorList>
    </citation>
    <scope>NUCLEOTIDE SEQUENCE [LARGE SCALE GENOMIC DNA]</scope>
    <source>
        <strain evidence="3">S1194</strain>
    </source>
</reference>
<name>A0A2U1SZL6_9MICO</name>
<protein>
    <submittedName>
        <fullName evidence="2">Uncharacterized protein</fullName>
    </submittedName>
</protein>
<evidence type="ECO:0000313" key="3">
    <source>
        <dbReference type="Proteomes" id="UP000244978"/>
    </source>
</evidence>
<evidence type="ECO:0000256" key="1">
    <source>
        <dbReference type="SAM" id="Phobius"/>
    </source>
</evidence>
<feature type="transmembrane region" description="Helical" evidence="1">
    <location>
        <begin position="35"/>
        <end position="52"/>
    </location>
</feature>
<accession>A0A2U1SZL6</accession>
<evidence type="ECO:0000313" key="2">
    <source>
        <dbReference type="EMBL" id="PWB97052.1"/>
    </source>
</evidence>
<feature type="transmembrane region" description="Helical" evidence="1">
    <location>
        <begin position="12"/>
        <end position="29"/>
    </location>
</feature>
<keyword evidence="1" id="KW-0812">Transmembrane</keyword>
<dbReference type="AlphaFoldDB" id="A0A2U1SZL6"/>
<keyword evidence="1" id="KW-1133">Transmembrane helix</keyword>
<dbReference type="RefSeq" id="WP_108997050.1">
    <property type="nucleotide sequence ID" value="NZ_QEEX01000001.1"/>
</dbReference>
<dbReference type="EMBL" id="QEEX01000001">
    <property type="protein sequence ID" value="PWB97052.1"/>
    <property type="molecule type" value="Genomic_DNA"/>
</dbReference>
<comment type="caution">
    <text evidence="2">The sequence shown here is derived from an EMBL/GenBank/DDBJ whole genome shotgun (WGS) entry which is preliminary data.</text>
</comment>
<keyword evidence="1" id="KW-0472">Membrane</keyword>
<proteinExistence type="predicted"/>